<dbReference type="Pfam" id="PF13517">
    <property type="entry name" value="FG-GAP_3"/>
    <property type="match status" value="1"/>
</dbReference>
<accession>A0A5Q0LF80</accession>
<dbReference type="Gene3D" id="2.60.40.4070">
    <property type="match status" value="1"/>
</dbReference>
<feature type="region of interest" description="Disordered" evidence="2">
    <location>
        <begin position="1"/>
        <end position="30"/>
    </location>
</feature>
<evidence type="ECO:0000256" key="1">
    <source>
        <dbReference type="ARBA" id="ARBA00022729"/>
    </source>
</evidence>
<evidence type="ECO:0000256" key="2">
    <source>
        <dbReference type="SAM" id="MobiDB-lite"/>
    </source>
</evidence>
<organism evidence="4 5">
    <name type="scientific">Streptomyces fagopyri</name>
    <dbReference type="NCBI Taxonomy" id="2662397"/>
    <lineage>
        <taxon>Bacteria</taxon>
        <taxon>Bacillati</taxon>
        <taxon>Actinomycetota</taxon>
        <taxon>Actinomycetes</taxon>
        <taxon>Kitasatosporales</taxon>
        <taxon>Streptomycetaceae</taxon>
        <taxon>Streptomyces</taxon>
    </lineage>
</organism>
<dbReference type="PANTHER" id="PTHR44103:SF1">
    <property type="entry name" value="PROPROTEIN CONVERTASE P"/>
    <property type="match status" value="1"/>
</dbReference>
<dbReference type="EMBL" id="CP045643">
    <property type="protein sequence ID" value="QFZ75197.1"/>
    <property type="molecule type" value="Genomic_DNA"/>
</dbReference>
<evidence type="ECO:0000259" key="3">
    <source>
        <dbReference type="Pfam" id="PF13860"/>
    </source>
</evidence>
<name>A0A5Q0LF80_9ACTN</name>
<keyword evidence="1" id="KW-0732">Signal</keyword>
<gene>
    <name evidence="4" type="ORF">GFH48_19710</name>
</gene>
<dbReference type="Gene3D" id="2.130.10.130">
    <property type="entry name" value="Integrin alpha, N-terminal"/>
    <property type="match status" value="1"/>
</dbReference>
<sequence>MPSSCLSGGTVARLGRPRHRPTLGSRSARLGPPTVRTAAVLATALALSLPLVAVPSSAAAAPQPAPAAGEFVLPAAPRAVPRATQILNAGTSGFLWAQEGDDRLLWTDYATGAATALEQRLDVPVQYDIDSGYFREAASSRPGYYGDGSDTVALYSEEDSQVTLLQGAGASGGTTVVPVPEYHTYQGTFGSTVVTSTSGVNGNPNAYQLWRVEDGGGVGQTPVTGLPDGAGNIVVDDGDARSVILRYDTDEDSWGHWGIVDLATGAFSTLPDRVDPEDGWEVTGFRLGADSVLRLRSGRGKADVYDRDDLSAPARTFDTGALSYEAAYGIVGDKLLGVEPVSPGDNKYRGQPLWALTSDGTDTDLIKVMDPAAHQIVQAPDGSVLVAGAEQYVEQGDLDWGVHRIALATDGSLTRSRLSAVRPMPARINGLSLGSGILTTADNSTLYEPGTIIGAYRSTWLTTSGTPGVARTTVDGLVSGRDGDCAADATRCIPMFADGTGRHGRRDATESGLTMLRTNGATAWGPTLDTGDDSPELNDLSGRYAVIDGASSGDQYISEFPDGSAGKVLQERDGVAAAVWGNTLWSGAATGGKVTATRLPSGTVVESFTTRNGCTPSSLQAVGRWVYWTCVDSWGDVQGSGVYDRAAKRTATAPAGRVLLGDGYLVQHIGGTNSDSGLTLFDLHGGLPSSGSSTDLPSRKLVNWTELGRYGTGVSGIRTSWTVDRFGGGVAYADDEQRVHLVPTGVPASALSAIDSTVTSGPASWSGTWWLSKPAASWKATVRHKASGATVRTVSGSAARGLLKAAWDGKDSAGRLVTNGAYTWTLTAQPADGQGAALTISGTIAVTAGAAARRDYAGNDGVGDVLTLNSSGTLTIQRGTGTGTLGSKVSGAGWPTTARFVPFGDLSGDRCNDVLVRLSSGALRAYRPACGKAATPSTPYTSLEPSDWGQYDVLTSPGDVSGDGRPDLIARNASTGTVYLYKGTSTGKLSARVKLYDNWKTYKKVVGAGDLNGDGIDDLLAQDKSNILYRYEGTGRGTFKARVKVFSNWGASYNAVVGVGDITGDGRADLVSRDTSGNLYRNNGDGKGSFGGRTKIATGWQGYKAVV</sequence>
<evidence type="ECO:0000313" key="5">
    <source>
        <dbReference type="Proteomes" id="UP000326179"/>
    </source>
</evidence>
<keyword evidence="5" id="KW-1185">Reference proteome</keyword>
<dbReference type="AlphaFoldDB" id="A0A5Q0LF80"/>
<reference evidence="4 5" key="1">
    <citation type="submission" date="2019-10" db="EMBL/GenBank/DDBJ databases">
        <title>A novel species.</title>
        <authorList>
            <person name="Gao J."/>
        </authorList>
    </citation>
    <scope>NUCLEOTIDE SEQUENCE [LARGE SCALE GENOMIC DNA]</scope>
    <source>
        <strain evidence="4 5">QMT-28</strain>
    </source>
</reference>
<dbReference type="Pfam" id="PF13860">
    <property type="entry name" value="FlgD_ig"/>
    <property type="match status" value="1"/>
</dbReference>
<evidence type="ECO:0000313" key="4">
    <source>
        <dbReference type="EMBL" id="QFZ75197.1"/>
    </source>
</evidence>
<dbReference type="PANTHER" id="PTHR44103">
    <property type="entry name" value="PROPROTEIN CONVERTASE P"/>
    <property type="match status" value="1"/>
</dbReference>
<dbReference type="Proteomes" id="UP000326179">
    <property type="component" value="Chromosome"/>
</dbReference>
<protein>
    <submittedName>
        <fullName evidence="4">ATP/GTP-binding protein</fullName>
    </submittedName>
</protein>
<dbReference type="SUPFAM" id="SSF69318">
    <property type="entry name" value="Integrin alpha N-terminal domain"/>
    <property type="match status" value="1"/>
</dbReference>
<proteinExistence type="predicted"/>
<feature type="domain" description="FlgD/Vpr Ig-like" evidence="3">
    <location>
        <begin position="764"/>
        <end position="829"/>
    </location>
</feature>
<dbReference type="InterPro" id="IPR025965">
    <property type="entry name" value="FlgD/Vpr_Ig-like"/>
</dbReference>
<dbReference type="InterPro" id="IPR013517">
    <property type="entry name" value="FG-GAP"/>
</dbReference>
<dbReference type="KEGG" id="sfy:GFH48_19710"/>
<dbReference type="InterPro" id="IPR028994">
    <property type="entry name" value="Integrin_alpha_N"/>
</dbReference>